<dbReference type="PANTHER" id="PTHR32063">
    <property type="match status" value="1"/>
</dbReference>
<evidence type="ECO:0000313" key="2">
    <source>
        <dbReference type="EMBL" id="OYD16444.1"/>
    </source>
</evidence>
<sequence>MLQYALAHKKRTLLITVAIFIITLCLIPLIGTEFMPQMDIPFLSINVTMPVGTSLEETNRVASQFEDILNDIPEIEITSSWIGLSEATQYDVAYGTMSAGVNQAQVMGKLVERNARKRSAQEIIEDIRKKIPHIEGATIEFVDMGGEMFGGGGGPPINVKIFGKDLSLLKRISEQIASQIKDVKGIKDIDTSLRHGKPELQIRIDKEKAALFGLTVYQIGQEVRTATQGRTASRFREMGEEVDILVEFRNEDVKDIKDIENIPIVTPLGKCILLKQVAEIVLTEGPVRIEREEQNRKVSVTANIEHRDLGSVVRDIAKEIEPIKKTFPSGYSIEFGGEYEQMKETFITLGIAFILAIVLIYMVMTAQFESFVHPFVIMFTMPLAAVGVIWALFITHKAVSMPALMGVIILAGIVVNNAIVFIDYTNRLRKKGLEMCEALVLAGKTRLRPILITAFTTILGMLPMALSRSQGSEMRSPMAIVVMGGLFVSTLLTLIVIPLIYTIFDDLAQKIRVRTKKVIHGDEGKNRV</sequence>
<dbReference type="SUPFAM" id="SSF82693">
    <property type="entry name" value="Multidrug efflux transporter AcrB pore domain, PN1, PN2, PC1 and PC2 subdomains"/>
    <property type="match status" value="1"/>
</dbReference>
<dbReference type="PRINTS" id="PR00702">
    <property type="entry name" value="ACRIFLAVINRP"/>
</dbReference>
<dbReference type="GO" id="GO:0042910">
    <property type="term" value="F:xenobiotic transmembrane transporter activity"/>
    <property type="evidence" value="ECO:0007669"/>
    <property type="project" value="TreeGrafter"/>
</dbReference>
<dbReference type="InterPro" id="IPR027463">
    <property type="entry name" value="AcrB_DN_DC_subdom"/>
</dbReference>
<dbReference type="InterPro" id="IPR001036">
    <property type="entry name" value="Acrflvin-R"/>
</dbReference>
<dbReference type="Gene3D" id="3.30.70.1430">
    <property type="entry name" value="Multidrug efflux transporter AcrB pore domain"/>
    <property type="match status" value="1"/>
</dbReference>
<dbReference type="PANTHER" id="PTHR32063:SF0">
    <property type="entry name" value="SWARMING MOTILITY PROTEIN SWRC"/>
    <property type="match status" value="1"/>
</dbReference>
<dbReference type="SUPFAM" id="SSF82714">
    <property type="entry name" value="Multidrug efflux transporter AcrB TolC docking domain, DN and DC subdomains"/>
    <property type="match status" value="1"/>
</dbReference>
<name>A0A235BW78_UNCW3</name>
<proteinExistence type="predicted"/>
<feature type="transmembrane region" description="Helical" evidence="1">
    <location>
        <begin position="399"/>
        <end position="426"/>
    </location>
</feature>
<feature type="transmembrane region" description="Helical" evidence="1">
    <location>
        <begin position="371"/>
        <end position="393"/>
    </location>
</feature>
<feature type="transmembrane region" description="Helical" evidence="1">
    <location>
        <begin position="447"/>
        <end position="466"/>
    </location>
</feature>
<dbReference type="SUPFAM" id="SSF82866">
    <property type="entry name" value="Multidrug efflux transporter AcrB transmembrane domain"/>
    <property type="match status" value="1"/>
</dbReference>
<protein>
    <recommendedName>
        <fullName evidence="4">Acriflavin resistance protein</fullName>
    </recommendedName>
</protein>
<feature type="transmembrane region" description="Helical" evidence="1">
    <location>
        <begin position="12"/>
        <end position="31"/>
    </location>
</feature>
<dbReference type="AlphaFoldDB" id="A0A235BW78"/>
<dbReference type="GO" id="GO:0005886">
    <property type="term" value="C:plasma membrane"/>
    <property type="evidence" value="ECO:0007669"/>
    <property type="project" value="TreeGrafter"/>
</dbReference>
<gene>
    <name evidence="2" type="ORF">CH333_03395</name>
</gene>
<keyword evidence="1" id="KW-0472">Membrane</keyword>
<feature type="transmembrane region" description="Helical" evidence="1">
    <location>
        <begin position="478"/>
        <end position="504"/>
    </location>
</feature>
<evidence type="ECO:0008006" key="4">
    <source>
        <dbReference type="Google" id="ProtNLM"/>
    </source>
</evidence>
<organism evidence="2 3">
    <name type="scientific">candidate division WOR-3 bacterium JGI_Cruoil_03_44_89</name>
    <dbReference type="NCBI Taxonomy" id="1973748"/>
    <lineage>
        <taxon>Bacteria</taxon>
        <taxon>Bacteria division WOR-3</taxon>
    </lineage>
</organism>
<evidence type="ECO:0000313" key="3">
    <source>
        <dbReference type="Proteomes" id="UP000215215"/>
    </source>
</evidence>
<dbReference type="EMBL" id="NOZQ01000066">
    <property type="protein sequence ID" value="OYD16444.1"/>
    <property type="molecule type" value="Genomic_DNA"/>
</dbReference>
<reference evidence="2 3" key="1">
    <citation type="submission" date="2017-07" db="EMBL/GenBank/DDBJ databases">
        <title>Recovery of genomes from metagenomes via a dereplication, aggregation, and scoring strategy.</title>
        <authorList>
            <person name="Sieber C.M."/>
            <person name="Probst A.J."/>
            <person name="Sharrar A."/>
            <person name="Thomas B.C."/>
            <person name="Hess M."/>
            <person name="Tringe S.G."/>
            <person name="Banfield J.F."/>
        </authorList>
    </citation>
    <scope>NUCLEOTIDE SEQUENCE [LARGE SCALE GENOMIC DNA]</scope>
    <source>
        <strain evidence="2">JGI_Cruoil_03_44_89</strain>
    </source>
</reference>
<evidence type="ECO:0000256" key="1">
    <source>
        <dbReference type="SAM" id="Phobius"/>
    </source>
</evidence>
<dbReference type="Proteomes" id="UP000215215">
    <property type="component" value="Unassembled WGS sequence"/>
</dbReference>
<dbReference type="Gene3D" id="3.30.70.1440">
    <property type="entry name" value="Multidrug efflux transporter AcrB pore domain"/>
    <property type="match status" value="1"/>
</dbReference>
<dbReference type="Gene3D" id="1.20.1640.10">
    <property type="entry name" value="Multidrug efflux transporter AcrB transmembrane domain"/>
    <property type="match status" value="1"/>
</dbReference>
<dbReference type="Pfam" id="PF00873">
    <property type="entry name" value="ACR_tran"/>
    <property type="match status" value="1"/>
</dbReference>
<comment type="caution">
    <text evidence="2">The sequence shown here is derived from an EMBL/GenBank/DDBJ whole genome shotgun (WGS) entry which is preliminary data.</text>
</comment>
<feature type="transmembrane region" description="Helical" evidence="1">
    <location>
        <begin position="346"/>
        <end position="364"/>
    </location>
</feature>
<dbReference type="Gene3D" id="3.30.2090.10">
    <property type="entry name" value="Multidrug efflux transporter AcrB TolC docking domain, DN and DC subdomains"/>
    <property type="match status" value="1"/>
</dbReference>
<keyword evidence="1" id="KW-0812">Transmembrane</keyword>
<keyword evidence="1" id="KW-1133">Transmembrane helix</keyword>
<accession>A0A235BW78</accession>